<dbReference type="InterPro" id="IPR018087">
    <property type="entry name" value="Glyco_hydro_5_CS"/>
</dbReference>
<dbReference type="Gene3D" id="3.20.20.80">
    <property type="entry name" value="Glycosidases"/>
    <property type="match status" value="1"/>
</dbReference>
<evidence type="ECO:0000256" key="9">
    <source>
        <dbReference type="SAM" id="SignalP"/>
    </source>
</evidence>
<evidence type="ECO:0000259" key="10">
    <source>
        <dbReference type="PROSITE" id="PS51164"/>
    </source>
</evidence>
<dbReference type="PROSITE" id="PS51164">
    <property type="entry name" value="CBM1_2"/>
    <property type="match status" value="1"/>
</dbReference>
<dbReference type="GO" id="GO:0008810">
    <property type="term" value="F:cellulase activity"/>
    <property type="evidence" value="ECO:0007669"/>
    <property type="project" value="UniProtKB-EC"/>
</dbReference>
<comment type="similarity">
    <text evidence="2 7">Belongs to the glycosyl hydrolase 5 (cellulase A) family.</text>
</comment>
<evidence type="ECO:0000313" key="11">
    <source>
        <dbReference type="EMBL" id="KAJ3560287.1"/>
    </source>
</evidence>
<keyword evidence="12" id="KW-1185">Reference proteome</keyword>
<evidence type="ECO:0000256" key="2">
    <source>
        <dbReference type="ARBA" id="ARBA00005641"/>
    </source>
</evidence>
<name>A0AAD5VHC8_9AGAR</name>
<evidence type="ECO:0000256" key="7">
    <source>
        <dbReference type="RuleBase" id="RU361153"/>
    </source>
</evidence>
<dbReference type="SUPFAM" id="SSF51445">
    <property type="entry name" value="(Trans)glycosidases"/>
    <property type="match status" value="1"/>
</dbReference>
<dbReference type="GO" id="GO:0005576">
    <property type="term" value="C:extracellular region"/>
    <property type="evidence" value="ECO:0007669"/>
    <property type="project" value="InterPro"/>
</dbReference>
<dbReference type="GO" id="GO:0009251">
    <property type="term" value="P:glucan catabolic process"/>
    <property type="evidence" value="ECO:0007669"/>
    <property type="project" value="TreeGrafter"/>
</dbReference>
<dbReference type="EC" id="3.2.1.4" evidence="3"/>
<dbReference type="InterPro" id="IPR000254">
    <property type="entry name" value="CBD"/>
</dbReference>
<evidence type="ECO:0000256" key="6">
    <source>
        <dbReference type="ARBA" id="ARBA00023295"/>
    </source>
</evidence>
<evidence type="ECO:0000256" key="1">
    <source>
        <dbReference type="ARBA" id="ARBA00000966"/>
    </source>
</evidence>
<gene>
    <name evidence="11" type="ORF">NP233_g10936</name>
</gene>
<keyword evidence="5 7" id="KW-0378">Hydrolase</keyword>
<feature type="compositionally biased region" description="Low complexity" evidence="8">
    <location>
        <begin position="80"/>
        <end position="101"/>
    </location>
</feature>
<keyword evidence="6 7" id="KW-0326">Glycosidase</keyword>
<evidence type="ECO:0000256" key="4">
    <source>
        <dbReference type="ARBA" id="ARBA00022729"/>
    </source>
</evidence>
<evidence type="ECO:0000256" key="8">
    <source>
        <dbReference type="SAM" id="MobiDB-lite"/>
    </source>
</evidence>
<dbReference type="PANTHER" id="PTHR34142:SF1">
    <property type="entry name" value="GLYCOSIDE HYDROLASE FAMILY 5 DOMAIN-CONTAINING PROTEIN"/>
    <property type="match status" value="1"/>
</dbReference>
<dbReference type="InterPro" id="IPR001547">
    <property type="entry name" value="Glyco_hydro_5"/>
</dbReference>
<feature type="chain" id="PRO_5042207121" description="cellulase" evidence="9">
    <location>
        <begin position="22"/>
        <end position="417"/>
    </location>
</feature>
<organism evidence="11 12">
    <name type="scientific">Leucocoprinus birnbaumii</name>
    <dbReference type="NCBI Taxonomy" id="56174"/>
    <lineage>
        <taxon>Eukaryota</taxon>
        <taxon>Fungi</taxon>
        <taxon>Dikarya</taxon>
        <taxon>Basidiomycota</taxon>
        <taxon>Agaricomycotina</taxon>
        <taxon>Agaricomycetes</taxon>
        <taxon>Agaricomycetidae</taxon>
        <taxon>Agaricales</taxon>
        <taxon>Agaricineae</taxon>
        <taxon>Agaricaceae</taxon>
        <taxon>Leucocoprinus</taxon>
    </lineage>
</organism>
<proteinExistence type="inferred from homology"/>
<keyword evidence="4 9" id="KW-0732">Signal</keyword>
<evidence type="ECO:0000256" key="3">
    <source>
        <dbReference type="ARBA" id="ARBA00012601"/>
    </source>
</evidence>
<feature type="domain" description="CBM1" evidence="10">
    <location>
        <begin position="41"/>
        <end position="77"/>
    </location>
</feature>
<sequence>MKSTFASLAAAAVLFVSTVKAAQLSMLSVECVPYLTTAERRVGSHYAHNQGIGWSGDTSCVSGSVCTKLNDYYSQCLPGSATSTTNPPSSTTTTTNPGGTSDALCGATRTKFKYFGVNQSGAEFGETKIPGVLGTDYTWPSPTSVDYFVGQGFNTFRIPFLMERLVPPATGMAGAFNSAYLSGLTTIVNYITSKGAYAIIEPHNYMRYNGAIISNNSQFASFWTNLANQFKSNNHVIFDLMNEPNGIDAGVVYQSMQAAVNAIRQTGATQLILVEGTSWTGAWTWSSSGNAAAFAALTDPQNNVAIEMHQYLDSDGSGTSANCVSSTIGAERLQAATQWLKSNNKKGFLGEIGAGSNDVCVAAVKGALCTLQTAGGVWIGTSWWAAGPWWGTYFQSIEPPNGAAISRILPEALKPFL</sequence>
<dbReference type="GO" id="GO:0030248">
    <property type="term" value="F:cellulose binding"/>
    <property type="evidence" value="ECO:0007669"/>
    <property type="project" value="InterPro"/>
</dbReference>
<dbReference type="AlphaFoldDB" id="A0AAD5VHC8"/>
<comment type="caution">
    <text evidence="11">The sequence shown here is derived from an EMBL/GenBank/DDBJ whole genome shotgun (WGS) entry which is preliminary data.</text>
</comment>
<comment type="catalytic activity">
    <reaction evidence="1">
        <text>Endohydrolysis of (1-&gt;4)-beta-D-glucosidic linkages in cellulose, lichenin and cereal beta-D-glucans.</text>
        <dbReference type="EC" id="3.2.1.4"/>
    </reaction>
</comment>
<feature type="region of interest" description="Disordered" evidence="8">
    <location>
        <begin position="80"/>
        <end position="102"/>
    </location>
</feature>
<dbReference type="PROSITE" id="PS00659">
    <property type="entry name" value="GLYCOSYL_HYDROL_F5"/>
    <property type="match status" value="1"/>
</dbReference>
<dbReference type="Pfam" id="PF00150">
    <property type="entry name" value="Cellulase"/>
    <property type="match status" value="1"/>
</dbReference>
<evidence type="ECO:0000256" key="5">
    <source>
        <dbReference type="ARBA" id="ARBA00022801"/>
    </source>
</evidence>
<feature type="signal peptide" evidence="9">
    <location>
        <begin position="1"/>
        <end position="21"/>
    </location>
</feature>
<dbReference type="InterPro" id="IPR035971">
    <property type="entry name" value="CBD_sf"/>
</dbReference>
<dbReference type="SUPFAM" id="SSF57180">
    <property type="entry name" value="Cellulose-binding domain"/>
    <property type="match status" value="1"/>
</dbReference>
<accession>A0AAD5VHC8</accession>
<protein>
    <recommendedName>
        <fullName evidence="3">cellulase</fullName>
        <ecNumber evidence="3">3.2.1.4</ecNumber>
    </recommendedName>
</protein>
<dbReference type="EMBL" id="JANIEX010001201">
    <property type="protein sequence ID" value="KAJ3560287.1"/>
    <property type="molecule type" value="Genomic_DNA"/>
</dbReference>
<dbReference type="Pfam" id="PF00734">
    <property type="entry name" value="CBM_1"/>
    <property type="match status" value="1"/>
</dbReference>
<reference evidence="11" key="1">
    <citation type="submission" date="2022-07" db="EMBL/GenBank/DDBJ databases">
        <title>Genome Sequence of Leucocoprinus birnbaumii.</title>
        <authorList>
            <person name="Buettner E."/>
        </authorList>
    </citation>
    <scope>NUCLEOTIDE SEQUENCE</scope>
    <source>
        <strain evidence="11">VT141</strain>
    </source>
</reference>
<dbReference type="InterPro" id="IPR017853">
    <property type="entry name" value="GH"/>
</dbReference>
<dbReference type="PANTHER" id="PTHR34142">
    <property type="entry name" value="ENDO-BETA-1,4-GLUCANASE A"/>
    <property type="match status" value="1"/>
</dbReference>
<evidence type="ECO:0000313" key="12">
    <source>
        <dbReference type="Proteomes" id="UP001213000"/>
    </source>
</evidence>
<dbReference type="Proteomes" id="UP001213000">
    <property type="component" value="Unassembled WGS sequence"/>
</dbReference>
<dbReference type="SMART" id="SM00236">
    <property type="entry name" value="fCBD"/>
    <property type="match status" value="1"/>
</dbReference>